<feature type="compositionally biased region" description="Basic and acidic residues" evidence="1">
    <location>
        <begin position="2999"/>
        <end position="3043"/>
    </location>
</feature>
<feature type="region of interest" description="Disordered" evidence="1">
    <location>
        <begin position="424"/>
        <end position="510"/>
    </location>
</feature>
<feature type="compositionally biased region" description="Basic and acidic residues" evidence="1">
    <location>
        <begin position="847"/>
        <end position="869"/>
    </location>
</feature>
<gene>
    <name evidence="2" type="ORF">FPE_LOCUS6002</name>
</gene>
<dbReference type="Proteomes" id="UP000834106">
    <property type="component" value="Chromosome 3"/>
</dbReference>
<protein>
    <submittedName>
        <fullName evidence="2">Uncharacterized protein</fullName>
    </submittedName>
</protein>
<feature type="compositionally biased region" description="Low complexity" evidence="1">
    <location>
        <begin position="1583"/>
        <end position="1597"/>
    </location>
</feature>
<feature type="compositionally biased region" description="Basic and acidic residues" evidence="1">
    <location>
        <begin position="3367"/>
        <end position="3380"/>
    </location>
</feature>
<feature type="compositionally biased region" description="Basic and acidic residues" evidence="1">
    <location>
        <begin position="734"/>
        <end position="753"/>
    </location>
</feature>
<accession>A0AAD1Z1F3</accession>
<keyword evidence="3" id="KW-1185">Reference proteome</keyword>
<feature type="region of interest" description="Disordered" evidence="1">
    <location>
        <begin position="2200"/>
        <end position="2221"/>
    </location>
</feature>
<feature type="region of interest" description="Disordered" evidence="1">
    <location>
        <begin position="3262"/>
        <end position="3297"/>
    </location>
</feature>
<feature type="compositionally biased region" description="Polar residues" evidence="1">
    <location>
        <begin position="466"/>
        <end position="479"/>
    </location>
</feature>
<feature type="region of interest" description="Disordered" evidence="1">
    <location>
        <begin position="2908"/>
        <end position="2936"/>
    </location>
</feature>
<feature type="compositionally biased region" description="Basic and acidic residues" evidence="1">
    <location>
        <begin position="2532"/>
        <end position="2549"/>
    </location>
</feature>
<feature type="region of interest" description="Disordered" evidence="1">
    <location>
        <begin position="2864"/>
        <end position="2893"/>
    </location>
</feature>
<feature type="compositionally biased region" description="Basic and acidic residues" evidence="1">
    <location>
        <begin position="424"/>
        <end position="435"/>
    </location>
</feature>
<feature type="compositionally biased region" description="Basic and acidic residues" evidence="1">
    <location>
        <begin position="2687"/>
        <end position="2716"/>
    </location>
</feature>
<feature type="compositionally biased region" description="Basic and acidic residues" evidence="1">
    <location>
        <begin position="3956"/>
        <end position="4006"/>
    </location>
</feature>
<feature type="compositionally biased region" description="Polar residues" evidence="1">
    <location>
        <begin position="3936"/>
        <end position="3951"/>
    </location>
</feature>
<feature type="region of interest" description="Disordered" evidence="1">
    <location>
        <begin position="3509"/>
        <end position="3550"/>
    </location>
</feature>
<feature type="compositionally biased region" description="Basic and acidic residues" evidence="1">
    <location>
        <begin position="2635"/>
        <end position="2650"/>
    </location>
</feature>
<feature type="compositionally biased region" description="Basic and acidic residues" evidence="1">
    <location>
        <begin position="350"/>
        <end position="363"/>
    </location>
</feature>
<feature type="compositionally biased region" description="Basic and acidic residues" evidence="1">
    <location>
        <begin position="495"/>
        <end position="510"/>
    </location>
</feature>
<feature type="compositionally biased region" description="Polar residues" evidence="1">
    <location>
        <begin position="2866"/>
        <end position="2875"/>
    </location>
</feature>
<feature type="compositionally biased region" description="Basic and acidic residues" evidence="1">
    <location>
        <begin position="3391"/>
        <end position="3407"/>
    </location>
</feature>
<feature type="region of interest" description="Disordered" evidence="1">
    <location>
        <begin position="2523"/>
        <end position="2549"/>
    </location>
</feature>
<feature type="region of interest" description="Disordered" evidence="1">
    <location>
        <begin position="1297"/>
        <end position="1318"/>
    </location>
</feature>
<feature type="compositionally biased region" description="Acidic residues" evidence="1">
    <location>
        <begin position="2375"/>
        <end position="2387"/>
    </location>
</feature>
<feature type="region of interest" description="Disordered" evidence="1">
    <location>
        <begin position="3910"/>
        <end position="4071"/>
    </location>
</feature>
<feature type="compositionally biased region" description="Basic and acidic residues" evidence="1">
    <location>
        <begin position="615"/>
        <end position="662"/>
    </location>
</feature>
<feature type="region of interest" description="Disordered" evidence="1">
    <location>
        <begin position="2993"/>
        <end position="3146"/>
    </location>
</feature>
<feature type="compositionally biased region" description="Basic and acidic residues" evidence="1">
    <location>
        <begin position="3092"/>
        <end position="3114"/>
    </location>
</feature>
<feature type="compositionally biased region" description="Polar residues" evidence="1">
    <location>
        <begin position="3774"/>
        <end position="3784"/>
    </location>
</feature>
<feature type="compositionally biased region" description="Basic residues" evidence="1">
    <location>
        <begin position="4041"/>
        <end position="4053"/>
    </location>
</feature>
<feature type="region of interest" description="Disordered" evidence="1">
    <location>
        <begin position="3616"/>
        <end position="3653"/>
    </location>
</feature>
<organism evidence="2 3">
    <name type="scientific">Fraxinus pennsylvanica</name>
    <dbReference type="NCBI Taxonomy" id="56036"/>
    <lineage>
        <taxon>Eukaryota</taxon>
        <taxon>Viridiplantae</taxon>
        <taxon>Streptophyta</taxon>
        <taxon>Embryophyta</taxon>
        <taxon>Tracheophyta</taxon>
        <taxon>Spermatophyta</taxon>
        <taxon>Magnoliopsida</taxon>
        <taxon>eudicotyledons</taxon>
        <taxon>Gunneridae</taxon>
        <taxon>Pentapetalae</taxon>
        <taxon>asterids</taxon>
        <taxon>lamiids</taxon>
        <taxon>Lamiales</taxon>
        <taxon>Oleaceae</taxon>
        <taxon>Oleeae</taxon>
        <taxon>Fraxinus</taxon>
    </lineage>
</organism>
<feature type="compositionally biased region" description="Basic and acidic residues" evidence="1">
    <location>
        <begin position="786"/>
        <end position="815"/>
    </location>
</feature>
<feature type="compositionally biased region" description="Basic and acidic residues" evidence="1">
    <location>
        <begin position="3634"/>
        <end position="3646"/>
    </location>
</feature>
<dbReference type="EMBL" id="OU503038">
    <property type="protein sequence ID" value="CAI9758572.1"/>
    <property type="molecule type" value="Genomic_DNA"/>
</dbReference>
<evidence type="ECO:0000313" key="3">
    <source>
        <dbReference type="Proteomes" id="UP000834106"/>
    </source>
</evidence>
<feature type="compositionally biased region" description="Basic and acidic residues" evidence="1">
    <location>
        <begin position="3523"/>
        <end position="3542"/>
    </location>
</feature>
<feature type="compositionally biased region" description="Basic and acidic residues" evidence="1">
    <location>
        <begin position="3807"/>
        <end position="3818"/>
    </location>
</feature>
<feature type="region of interest" description="Disordered" evidence="1">
    <location>
        <begin position="3173"/>
        <end position="3213"/>
    </location>
</feature>
<feature type="region of interest" description="Disordered" evidence="1">
    <location>
        <begin position="3774"/>
        <end position="3821"/>
    </location>
</feature>
<evidence type="ECO:0000313" key="2">
    <source>
        <dbReference type="EMBL" id="CAI9758572.1"/>
    </source>
</evidence>
<feature type="compositionally biased region" description="Low complexity" evidence="1">
    <location>
        <begin position="1390"/>
        <end position="1401"/>
    </location>
</feature>
<sequence length="4071" mass="452104">MHFHVDKRSGVEAELTLVINEPTSTAAAVLEIFDVLRKLVNETTNIVLDKLSKKETTDAEVIPYEPHEILNSNFERENVKNDREASAVAGEGENFLNLSSMAKVFVEENNSSPDVYEVIEKPDQTIKDACKIQSLKDEKFDNRQEEIITTKETSLEEIQQYADELSSSLDKVAVADRGLVPVEDSADVTSGLKVEDSIHAPDSEDVRIDTSIGETGAENFVSGRNGKMEENFDVSQEKKGRETITFREDKMDATENEREFQYPNNPDTHFLKDAEDSAIQEGNKATTAPEVSKVEDHSIQTSEKVEANLQKQVDESQIKHEECIQNESGKLSSTETPTRDVDHEEIEAGDLGKAEISEDERSSESYSLNEKPLESLHVAPEKIKTSASCQEAEIISHSLEQGLCATPQEILSDETKDKTIDAADTKDVATIEPNKEPGGSIPYYSTNDSKVTHQLKEGKENDGPSIDTQHNHVNNSNICSKGGGNQINSLDDLDDSKASHEVTEDQSKETEIQVDAAQKMTSTSDDIETQMMDKERDTTILSEATVDKLIKICQETTELEVTHSSESIERKKDLNITNPLEEGKDNDGPSIDAPVNTSDDICSKGERVNQINSLKDPDDSEASREVTEDQIKETETQVNDDQKMTSKPDGTETQMMEREHDNTTLLEATADETIKIGQEMNGDQKMTTKPDDIETQMMDREHETTIQSDATADEPTKICQETTELEVTYSSENIKGKKDLNVIHPLEEGKDNDGPLIDAPVNNSNNICSKEGGDQINSLEDPDDSEASHEVTEDQIKETETQVDDDQKQTSKPDETETQMIESEHDTTNQSKATADETIKIGQEMNDDQKMTSKSDDIETQMMDRDHDTTVQSEATADEPIKICQETTELEDSRSSENIEKIIQLDENRNQHVSVASILEEKVAERFEEERNKIEYPSKEVEDSYPVDDGCVDNSTQIINADSGAKDNFSVLTAEKTETGVSFEQENEMNTGDVATIKQNEATGSPIPYCSANDLNVIHLLEEGKDKDGPSIDVPVSNNSCIEGGRDQINGLEDQDDSEALPEVTEYWGKETESQVTDEHKMTSETDDIETQRMDMEHNTTVLSEATIDETIKILQEVNEDQKMTSTPDDIEMQMMDKEYDSTIQSEVTADEAKICHETTQIEVTHPSETIENIILLDENRNQRASTAFILEEKISESFEGDKTINDIPSQQVGVSYQGHDGCIDNSTQIIKDSGAKENLTVLSAEEMETGVPCEEEKKMEGHDTEIFDRRLQSQDTDQHIMMETDGFKDNFTAEENSAKESFQEDEGSKESKSVEAELSTREVLDVVAAPSSAIEENKLDETLKINERNVTISEQEIKNTEKEGTGENFEGTHFSVDNKVKTLEHEEASNTTSTIQSSIQSEEEDMSSKDCLDFTENLSTVSGLSESGREDIIDATELEVIVGTEDPNLKEFELLDKVQLDENDLASEELGVATSKPDKKEAESIDIESECERISNLGENRDVYVSMMGGNEAKESVTGEITKYEVENETQAALLKYNDQVAVAGNVSQNTFNLNLEESYNPSYEEQNLLPVSCNETKHDNSGSIEGSSSIPDSSSALKTAENIDIEKAVVGQEDTARNADDFLKENLDTKKTALELNMEHGNRMEDLDINSQNSMTEKNLESVEPSKEPPPTSELVIEFQDNKSNSENTITAVVEDGIKATEEMNEPIGEVLISQHSLDGTVDTNDDGREHGEDGEQHIDSIQEFEKANECDKTTEHEEKVIEQDFESSQREASCEKKIQLGADDTINRTPDCDQIITGGSLSEEIVQVQRENENTDSEEKIKDKIEEDGCPEDVQMIAVAYVAMHEKKSLDLSSIKNLLSDNGKEKISRDIAEGLNQNQEKSSVTEVPEDEKLANITSLASIARKENCDYKVVQEPTSFHDETDTEDVQVLDDSIAFSLKENPVQLDPEESTELLVPCGEKVKPAQQDPITVLEEIEEQSRNACESVYEEKMSLDIAEDLNLEQEELPVTIVSKDEKLANTTSLASVATEENSDPKLVHEQSSFHDKIDTEVVKVLDDSIKFSLKDNPVPVYPEESTKLQVPLGGKVESMQQDAITVLEEFEEQPRNISVAAPKENMTLDIDEDFNREQEELSVTKVLEDETLANITSLASVATEENSDHKIVPEPSSFRDKNDAEDVQELDDGITISSKNNIVQVDPEESTELQVPHGEKVESMQQDPVTVLVEIEEEQPRNTSEAVSEEKMTLDINENLNQEQEELSVTKVLEDEKLAKITSLASVTIEENSDHKIVPKISSFHDKSDAEDVQVLDDAVTISSKENIVQVDQEESTELQVPRGEKVESMQQDPITVLEGIEEQPRSTAEAVSKENITPDIAEDLDQEQEESSVTEVPEDTKLANMTRLASVATEKNSDCKIVNESSCFQDRTDTEDLQVLDDSITFSTESLVQVDPRESTELQVPCQEKVEAMRQDPISVPEEIEEQQPINAFEAISEAKGVICEGAKRTTHSCEEITGSSSLVELDEISPYNSLQESRKETLQMGEDKGTEKQQDNLHTLAHTKELPVEITQKDAQLYVARADGSEDTGVMEKLVAASLPASVENMVEEAEFAKNSISNKNTKQLKQEDTSETFLTDVKNMRPAEEPEEAKCGQEKMTVGETIESRKESTSIEIAKISSPDFLQLYSMETSHAEDHSTKEKELHAEKVEPIEDEGAKSQEKDEEEEAGNQKKTAVDVAIHEEKGLDSSSMKNLDETNLDDRKDKITRDISDNINREQEELSVTTMSEDEKPVNMISLASKAIEENSESNSFHDKTDSKDLQVLEDSITCSNKENIVHVDPKESIDQDPSEEKAELMQQDPVTVLEEIEEQQTGNASETVSDAKRVNSEEGEKGITDNCEELVASSSFVAIDETSNSNPLLESRTEILQEGEEKETENQQNSIHILARAIDSTMEITQEDAPLCIASADGSDDHQIMQKLEVVSLLALDKNVVDEANYEETSNVEDHSTKENELTINKEELREEKTEPIEDKGAKAHEEEAGKSKRSDFGSQALTLVEERDKDVSGSVSEAPDEDLKVEGEADKFADKADTTPSTVMKKEMSVEEICDNEKSINSRDETPEITNATSDDLEGQEVESARVVETSPSVPQSETVEAQNAYIGIVVVEHLESSEVEFADEENKAGSVYKSNDQNVEELKSSEFPTLTKNNAENSEKKTDKGYEKGFETKYGRADAVIEDNITCDQVKKELPEKPLELLSKVQLFDNKFQSTENNNHGANEEGLEHGDEASKDEDSLSNSTIKEEVDNVVDSNLEILQPEMLEKVLESETQVQSFEVITEGGQTKTEEENLEAAKEEIRNGEIVAEEIFEAKESEKIDISSEKTKDEAEAVEDCQLGSSERETIPERYQEGEEKPEEYLKVKTEAIKSTNEKVSGNFEKTFVNKNVSEHIVLDDKAVEEPKESIDGIFQVKEEEKIAEGITTIVNNQEKAHKLDDVYVETGREILSEEEQVVLSAREGEVTVGEADSCSRQTEDGNEKPDFSSHSKDTSEISHSGGVLGIAKENENSAGIRMLEKIFTGMTKSEISELAFPNESVEAITSTVSKDIQSMEQDSEAITVNAEMHESKAGTASCEVQEATGVQSREEEKAKDDYKEMTGTSTSMECAISTSKIKHGSAVETPAVVEDHKAEDKLVELHHLTHLHHIQDSEGKTEEDGPVDLQRASNITEDIQELDERSIALSNKENLAETDPNGIKEHNVSSRGEGVELIQRDLVQATLQQEIENQQPGNSSEAVSEAKDAICEEEKGSASEAAQGTKDKNTPTKCHELPVSSDVKYPDMEKTHMDVESWVERVDGIDVTNVMQNLDATSVPASDKQTVIDAYHTKNAEFFNSTVDNKYMPRLQQDAAEIFLAEGEIPKPSELEQEGAKYVQEERTADETIESTKKSVSTEIANTSISDLQGSLKEPSEMADHHPEGRETTEQKEELKAEKTEEAEHEEKSDEEKDNHEESSEQKGSDLGSEAPVLVDAGDVVTKVSHKKSHNILSGVGSKVKHSIAKVKRAIIGKSSHPKPPSPKESEKC</sequence>
<proteinExistence type="predicted"/>
<feature type="compositionally biased region" description="Polar residues" evidence="1">
    <location>
        <begin position="3195"/>
        <end position="3205"/>
    </location>
</feature>
<feature type="compositionally biased region" description="Basic and acidic residues" evidence="1">
    <location>
        <begin position="560"/>
        <end position="574"/>
    </location>
</feature>
<feature type="region of interest" description="Disordered" evidence="1">
    <location>
        <begin position="3367"/>
        <end position="3407"/>
    </location>
</feature>
<feature type="compositionally biased region" description="Basic and acidic residues" evidence="1">
    <location>
        <begin position="2876"/>
        <end position="2890"/>
    </location>
</feature>
<reference evidence="2" key="1">
    <citation type="submission" date="2023-05" db="EMBL/GenBank/DDBJ databases">
        <authorList>
            <person name="Huff M."/>
        </authorList>
    </citation>
    <scope>NUCLEOTIDE SEQUENCE</scope>
</reference>
<name>A0AAD1Z1F3_9LAMI</name>
<feature type="compositionally biased region" description="Basic and acidic residues" evidence="1">
    <location>
        <begin position="3921"/>
        <end position="3935"/>
    </location>
</feature>
<evidence type="ECO:0000256" key="1">
    <source>
        <dbReference type="SAM" id="MobiDB-lite"/>
    </source>
</evidence>
<feature type="compositionally biased region" description="Basic and acidic residues" evidence="1">
    <location>
        <begin position="292"/>
        <end position="323"/>
    </location>
</feature>
<feature type="region of interest" description="Disordered" evidence="1">
    <location>
        <begin position="249"/>
        <end position="373"/>
    </location>
</feature>
<feature type="region of interest" description="Disordered" evidence="1">
    <location>
        <begin position="729"/>
        <end position="880"/>
    </location>
</feature>
<feature type="region of interest" description="Disordered" evidence="1">
    <location>
        <begin position="1576"/>
        <end position="1598"/>
    </location>
</feature>
<feature type="compositionally biased region" description="Basic and acidic residues" evidence="1">
    <location>
        <begin position="3271"/>
        <end position="3287"/>
    </location>
</feature>
<feature type="region of interest" description="Disordered" evidence="1">
    <location>
        <begin position="1385"/>
        <end position="1410"/>
    </location>
</feature>
<feature type="compositionally biased region" description="Basic and acidic residues" evidence="1">
    <location>
        <begin position="3786"/>
        <end position="3799"/>
    </location>
</feature>
<feature type="region of interest" description="Disordered" evidence="1">
    <location>
        <begin position="3733"/>
        <end position="3753"/>
    </location>
</feature>
<feature type="region of interest" description="Disordered" evidence="1">
    <location>
        <begin position="2325"/>
        <end position="2393"/>
    </location>
</feature>
<feature type="compositionally biased region" description="Basic and acidic residues" evidence="1">
    <location>
        <begin position="249"/>
        <end position="260"/>
    </location>
</feature>
<feature type="compositionally biased region" description="Basic and acidic residues" evidence="1">
    <location>
        <begin position="2748"/>
        <end position="2774"/>
    </location>
</feature>
<feature type="compositionally biased region" description="Basic and acidic residues" evidence="1">
    <location>
        <begin position="450"/>
        <end position="462"/>
    </location>
</feature>
<feature type="region of interest" description="Disordered" evidence="1">
    <location>
        <begin position="559"/>
        <end position="664"/>
    </location>
</feature>
<feature type="compositionally biased region" description="Polar residues" evidence="1">
    <location>
        <begin position="325"/>
        <end position="336"/>
    </location>
</feature>
<feature type="region of interest" description="Disordered" evidence="1">
    <location>
        <begin position="2619"/>
        <end position="2788"/>
    </location>
</feature>
<feature type="compositionally biased region" description="Basic and acidic residues" evidence="1">
    <location>
        <begin position="3069"/>
        <end position="3085"/>
    </location>
</feature>